<sequence length="75" mass="8685">EHNAKLLLVRRCAELLGADRQRDRRYWQRGRPLLYHQESRKLQGKQPVKFSQETRLDSARRGASTLAAEQAPSAN</sequence>
<accession>A0A151J3B6</accession>
<evidence type="ECO:0000256" key="1">
    <source>
        <dbReference type="SAM" id="MobiDB-lite"/>
    </source>
</evidence>
<name>A0A151J3B6_9HYME</name>
<organism evidence="2 3">
    <name type="scientific">Trachymyrmex cornetzi</name>
    <dbReference type="NCBI Taxonomy" id="471704"/>
    <lineage>
        <taxon>Eukaryota</taxon>
        <taxon>Metazoa</taxon>
        <taxon>Ecdysozoa</taxon>
        <taxon>Arthropoda</taxon>
        <taxon>Hexapoda</taxon>
        <taxon>Insecta</taxon>
        <taxon>Pterygota</taxon>
        <taxon>Neoptera</taxon>
        <taxon>Endopterygota</taxon>
        <taxon>Hymenoptera</taxon>
        <taxon>Apocrita</taxon>
        <taxon>Aculeata</taxon>
        <taxon>Formicoidea</taxon>
        <taxon>Formicidae</taxon>
        <taxon>Myrmicinae</taxon>
        <taxon>Trachymyrmex</taxon>
    </lineage>
</organism>
<evidence type="ECO:0000313" key="2">
    <source>
        <dbReference type="EMBL" id="KYN16945.1"/>
    </source>
</evidence>
<feature type="non-terminal residue" evidence="2">
    <location>
        <position position="1"/>
    </location>
</feature>
<dbReference type="AlphaFoldDB" id="A0A151J3B6"/>
<dbReference type="EMBL" id="KQ980286">
    <property type="protein sequence ID" value="KYN16945.1"/>
    <property type="molecule type" value="Genomic_DNA"/>
</dbReference>
<evidence type="ECO:0000313" key="3">
    <source>
        <dbReference type="Proteomes" id="UP000078492"/>
    </source>
</evidence>
<keyword evidence="3" id="KW-1185">Reference proteome</keyword>
<reference evidence="2 3" key="1">
    <citation type="submission" date="2015-09" db="EMBL/GenBank/DDBJ databases">
        <title>Trachymyrmex cornetzi WGS genome.</title>
        <authorList>
            <person name="Nygaard S."/>
            <person name="Hu H."/>
            <person name="Boomsma J."/>
            <person name="Zhang G."/>
        </authorList>
    </citation>
    <scope>NUCLEOTIDE SEQUENCE [LARGE SCALE GENOMIC DNA]</scope>
    <source>
        <strain evidence="2">Tcor2-1</strain>
        <tissue evidence="2">Whole body</tissue>
    </source>
</reference>
<gene>
    <name evidence="2" type="ORF">ALC57_10814</name>
</gene>
<dbReference type="Proteomes" id="UP000078492">
    <property type="component" value="Unassembled WGS sequence"/>
</dbReference>
<proteinExistence type="predicted"/>
<protein>
    <submittedName>
        <fullName evidence="2">Uncharacterized protein</fullName>
    </submittedName>
</protein>
<feature type="region of interest" description="Disordered" evidence="1">
    <location>
        <begin position="38"/>
        <end position="75"/>
    </location>
</feature>